<keyword evidence="3" id="KW-0805">Transcription regulation</keyword>
<dbReference type="InterPro" id="IPR000524">
    <property type="entry name" value="Tscrpt_reg_HTH_GntR"/>
</dbReference>
<dbReference type="InterPro" id="IPR015424">
    <property type="entry name" value="PyrdxlP-dep_Trfase"/>
</dbReference>
<dbReference type="Gene3D" id="3.40.640.10">
    <property type="entry name" value="Type I PLP-dependent aspartate aminotransferase-like (Major domain)"/>
    <property type="match status" value="1"/>
</dbReference>
<dbReference type="CDD" id="cd00609">
    <property type="entry name" value="AAT_like"/>
    <property type="match status" value="1"/>
</dbReference>
<dbReference type="SUPFAM" id="SSF46785">
    <property type="entry name" value="Winged helix' DNA-binding domain"/>
    <property type="match status" value="1"/>
</dbReference>
<dbReference type="SUPFAM" id="SSF53383">
    <property type="entry name" value="PLP-dependent transferases"/>
    <property type="match status" value="1"/>
</dbReference>
<dbReference type="PROSITE" id="PS50949">
    <property type="entry name" value="HTH_GNTR"/>
    <property type="match status" value="1"/>
</dbReference>
<dbReference type="Pfam" id="PF00155">
    <property type="entry name" value="Aminotran_1_2"/>
    <property type="match status" value="1"/>
</dbReference>
<evidence type="ECO:0000256" key="1">
    <source>
        <dbReference type="ARBA" id="ARBA00005384"/>
    </source>
</evidence>
<dbReference type="EMBL" id="BONI01000034">
    <property type="protein sequence ID" value="GIG07447.1"/>
    <property type="molecule type" value="Genomic_DNA"/>
</dbReference>
<evidence type="ECO:0000256" key="3">
    <source>
        <dbReference type="ARBA" id="ARBA00023015"/>
    </source>
</evidence>
<evidence type="ECO:0000313" key="8">
    <source>
        <dbReference type="Proteomes" id="UP000630887"/>
    </source>
</evidence>
<dbReference type="PANTHER" id="PTHR46577">
    <property type="entry name" value="HTH-TYPE TRANSCRIPTIONAL REGULATORY PROTEIN GABR"/>
    <property type="match status" value="1"/>
</dbReference>
<dbReference type="InterPro" id="IPR015421">
    <property type="entry name" value="PyrdxlP-dep_Trfase_major"/>
</dbReference>
<dbReference type="InterPro" id="IPR036388">
    <property type="entry name" value="WH-like_DNA-bd_sf"/>
</dbReference>
<evidence type="ECO:0000313" key="7">
    <source>
        <dbReference type="EMBL" id="GIG07447.1"/>
    </source>
</evidence>
<sequence length="494" mass="52419">MIMPKVHRAAPVRLSRFTHLTLWFHWYARQSHLRHRIEDQLAVREALVDLDRTRPGVGDRLTGALREAIAGRRIPPGTRLPSSRDLAVDLGVSRGLVVSAYEQLVAEGRLTSRRGSGTVVAASAEVAAPGHTPPAPTAAGVAPLRPGVPDLGMFPRAAWRRAYERALSTALDSDLDYTDPAGVPRLRAELAGYLGRVRAARVDPAAIVVTTGAAQALSLLGRVLAARGMHEVGVEDPGSSGIRDHLLAHGLRLRPVPVDERGLVTSALGEVRAVFVTPAHQFPVGVVLAPDRRAELIAWARRTGGLVIEDDYDAEFRYDREPVGCLQGLAPDVVALVGSASKALAPGLRRGWLAPPPGWLAAVRQAKCDADMGGSALEQLAFAELLASGGYDRHLRRARRAQRTRRDALVGALRRRLPQVRVSGIAAGLHLVVELPAGVDDRALAVRAREAGLGPLALSDLRLGASGPPGLVLGYAAQSPDELAAAVATLAGLL</sequence>
<dbReference type="CDD" id="cd07377">
    <property type="entry name" value="WHTH_GntR"/>
    <property type="match status" value="1"/>
</dbReference>
<dbReference type="SMART" id="SM00345">
    <property type="entry name" value="HTH_GNTR"/>
    <property type="match status" value="1"/>
</dbReference>
<evidence type="ECO:0000256" key="4">
    <source>
        <dbReference type="ARBA" id="ARBA00023125"/>
    </source>
</evidence>
<keyword evidence="4" id="KW-0238">DNA-binding</keyword>
<dbReference type="PRINTS" id="PR00035">
    <property type="entry name" value="HTHGNTR"/>
</dbReference>
<dbReference type="GO" id="GO:0003700">
    <property type="term" value="F:DNA-binding transcription factor activity"/>
    <property type="evidence" value="ECO:0007669"/>
    <property type="project" value="InterPro"/>
</dbReference>
<dbReference type="Pfam" id="PF00392">
    <property type="entry name" value="GntR"/>
    <property type="match status" value="1"/>
</dbReference>
<comment type="similarity">
    <text evidence="1">In the C-terminal section; belongs to the class-I pyridoxal-phosphate-dependent aminotransferase family.</text>
</comment>
<reference evidence="7 8" key="1">
    <citation type="submission" date="2021-01" db="EMBL/GenBank/DDBJ databases">
        <title>Whole genome shotgun sequence of Catellatospora coxensis NBRC 107359.</title>
        <authorList>
            <person name="Komaki H."/>
            <person name="Tamura T."/>
        </authorList>
    </citation>
    <scope>NUCLEOTIDE SEQUENCE [LARGE SCALE GENOMIC DNA]</scope>
    <source>
        <strain evidence="7 8">NBRC 107359</strain>
    </source>
</reference>
<name>A0A8J3KW35_9ACTN</name>
<keyword evidence="8" id="KW-1185">Reference proteome</keyword>
<accession>A0A8J3KW35</accession>
<evidence type="ECO:0000256" key="2">
    <source>
        <dbReference type="ARBA" id="ARBA00022898"/>
    </source>
</evidence>
<evidence type="ECO:0000259" key="6">
    <source>
        <dbReference type="PROSITE" id="PS50949"/>
    </source>
</evidence>
<evidence type="ECO:0000256" key="5">
    <source>
        <dbReference type="ARBA" id="ARBA00023163"/>
    </source>
</evidence>
<dbReference type="GO" id="GO:0030170">
    <property type="term" value="F:pyridoxal phosphate binding"/>
    <property type="evidence" value="ECO:0007669"/>
    <property type="project" value="InterPro"/>
</dbReference>
<dbReference type="InterPro" id="IPR036390">
    <property type="entry name" value="WH_DNA-bd_sf"/>
</dbReference>
<proteinExistence type="inferred from homology"/>
<dbReference type="Proteomes" id="UP000630887">
    <property type="component" value="Unassembled WGS sequence"/>
</dbReference>
<keyword evidence="2" id="KW-0663">Pyridoxal phosphate</keyword>
<dbReference type="GO" id="GO:0003677">
    <property type="term" value="F:DNA binding"/>
    <property type="evidence" value="ECO:0007669"/>
    <property type="project" value="UniProtKB-KW"/>
</dbReference>
<dbReference type="InterPro" id="IPR051446">
    <property type="entry name" value="HTH_trans_reg/aminotransferase"/>
</dbReference>
<keyword evidence="5" id="KW-0804">Transcription</keyword>
<comment type="caution">
    <text evidence="7">The sequence shown here is derived from an EMBL/GenBank/DDBJ whole genome shotgun (WGS) entry which is preliminary data.</text>
</comment>
<gene>
    <name evidence="7" type="ORF">Cco03nite_41470</name>
</gene>
<dbReference type="Gene3D" id="1.10.10.10">
    <property type="entry name" value="Winged helix-like DNA-binding domain superfamily/Winged helix DNA-binding domain"/>
    <property type="match status" value="1"/>
</dbReference>
<organism evidence="7 8">
    <name type="scientific">Catellatospora coxensis</name>
    <dbReference type="NCBI Taxonomy" id="310354"/>
    <lineage>
        <taxon>Bacteria</taxon>
        <taxon>Bacillati</taxon>
        <taxon>Actinomycetota</taxon>
        <taxon>Actinomycetes</taxon>
        <taxon>Micromonosporales</taxon>
        <taxon>Micromonosporaceae</taxon>
        <taxon>Catellatospora</taxon>
    </lineage>
</organism>
<dbReference type="PANTHER" id="PTHR46577:SF1">
    <property type="entry name" value="HTH-TYPE TRANSCRIPTIONAL REGULATORY PROTEIN GABR"/>
    <property type="match status" value="1"/>
</dbReference>
<protein>
    <submittedName>
        <fullName evidence="7">GntR family transcriptional regulator</fullName>
    </submittedName>
</protein>
<dbReference type="AlphaFoldDB" id="A0A8J3KW35"/>
<feature type="domain" description="HTH gntR-type" evidence="6">
    <location>
        <begin position="55"/>
        <end position="123"/>
    </location>
</feature>
<dbReference type="InterPro" id="IPR004839">
    <property type="entry name" value="Aminotransferase_I/II_large"/>
</dbReference>